<name>A0A830CZB6_9LAMI</name>
<gene>
    <name evidence="2" type="ORF">PHJA_002435700</name>
</gene>
<dbReference type="GO" id="GO:0005737">
    <property type="term" value="C:cytoplasm"/>
    <property type="evidence" value="ECO:0007669"/>
    <property type="project" value="TreeGrafter"/>
</dbReference>
<reference evidence="2" key="1">
    <citation type="submission" date="2020-07" db="EMBL/GenBank/DDBJ databases">
        <title>Ethylene signaling mediates host invasion by parasitic plants.</title>
        <authorList>
            <person name="Yoshida S."/>
        </authorList>
    </citation>
    <scope>NUCLEOTIDE SEQUENCE</scope>
    <source>
        <strain evidence="2">Okayama</strain>
    </source>
</reference>
<dbReference type="Gene3D" id="3.20.20.80">
    <property type="entry name" value="Glycosidases"/>
    <property type="match status" value="1"/>
</dbReference>
<keyword evidence="3" id="KW-1185">Reference proteome</keyword>
<dbReference type="InterPro" id="IPR017853">
    <property type="entry name" value="GH"/>
</dbReference>
<dbReference type="SUPFAM" id="SSF51445">
    <property type="entry name" value="(Trans)glycosidases"/>
    <property type="match status" value="1"/>
</dbReference>
<sequence>MLVFVGVRKTWDRAAERAPAGGRWWWGDAKQRAAGAGFGESCSSWWMVEYQIDGFYFQSLGSMMYTHNGFATFTGDMKEYCNQYVDREVLLYIMLVNEILHEIHPNIVTIAKDLAIIVSIRGRVRKPIQNGEKDKFLKKDSEEETIAEQQQQLGFLENLLQIVYQPFTWFGIIYCVLWSGAYVVFQWVLHACMQVTISFSRPFNSIGASVRTLYKDREWENGLGENL</sequence>
<proteinExistence type="predicted"/>
<dbReference type="Proteomes" id="UP000653305">
    <property type="component" value="Unassembled WGS sequence"/>
</dbReference>
<evidence type="ECO:0000313" key="2">
    <source>
        <dbReference type="EMBL" id="GFQ02919.1"/>
    </source>
</evidence>
<dbReference type="OrthoDB" id="1836298at2759"/>
<comment type="caution">
    <text evidence="2">The sequence shown here is derived from an EMBL/GenBank/DDBJ whole genome shotgun (WGS) entry which is preliminary data.</text>
</comment>
<protein>
    <submittedName>
        <fullName evidence="2">1 4-alpha-glucan-branching enzyme 3 chloroplastic/amyloplastic</fullName>
    </submittedName>
</protein>
<keyword evidence="1" id="KW-0472">Membrane</keyword>
<feature type="transmembrane region" description="Helical" evidence="1">
    <location>
        <begin position="167"/>
        <end position="189"/>
    </location>
</feature>
<keyword evidence="1" id="KW-0812">Transmembrane</keyword>
<dbReference type="EMBL" id="BMAC01000784">
    <property type="protein sequence ID" value="GFQ02919.1"/>
    <property type="molecule type" value="Genomic_DNA"/>
</dbReference>
<dbReference type="PANTHER" id="PTHR43651:SF4">
    <property type="entry name" value="1,4-ALPHA-GLUCAN-BRANCHING ENZYME 3, CHLOROPLASTIC_AMYLOPLASTIC"/>
    <property type="match status" value="1"/>
</dbReference>
<evidence type="ECO:0000313" key="3">
    <source>
        <dbReference type="Proteomes" id="UP000653305"/>
    </source>
</evidence>
<evidence type="ECO:0000256" key="1">
    <source>
        <dbReference type="SAM" id="Phobius"/>
    </source>
</evidence>
<dbReference type="AlphaFoldDB" id="A0A830CZB6"/>
<accession>A0A830CZB6</accession>
<dbReference type="PANTHER" id="PTHR43651">
    <property type="entry name" value="1,4-ALPHA-GLUCAN-BRANCHING ENZYME"/>
    <property type="match status" value="1"/>
</dbReference>
<dbReference type="GO" id="GO:0003844">
    <property type="term" value="F:1,4-alpha-glucan branching enzyme activity"/>
    <property type="evidence" value="ECO:0007669"/>
    <property type="project" value="TreeGrafter"/>
</dbReference>
<dbReference type="GO" id="GO:0005975">
    <property type="term" value="P:carbohydrate metabolic process"/>
    <property type="evidence" value="ECO:0007669"/>
    <property type="project" value="TreeGrafter"/>
</dbReference>
<organism evidence="2 3">
    <name type="scientific">Phtheirospermum japonicum</name>
    <dbReference type="NCBI Taxonomy" id="374723"/>
    <lineage>
        <taxon>Eukaryota</taxon>
        <taxon>Viridiplantae</taxon>
        <taxon>Streptophyta</taxon>
        <taxon>Embryophyta</taxon>
        <taxon>Tracheophyta</taxon>
        <taxon>Spermatophyta</taxon>
        <taxon>Magnoliopsida</taxon>
        <taxon>eudicotyledons</taxon>
        <taxon>Gunneridae</taxon>
        <taxon>Pentapetalae</taxon>
        <taxon>asterids</taxon>
        <taxon>lamiids</taxon>
        <taxon>Lamiales</taxon>
        <taxon>Orobanchaceae</taxon>
        <taxon>Orobanchaceae incertae sedis</taxon>
        <taxon>Phtheirospermum</taxon>
    </lineage>
</organism>
<keyword evidence="1" id="KW-1133">Transmembrane helix</keyword>